<keyword evidence="1" id="KW-0472">Membrane</keyword>
<evidence type="ECO:0000313" key="2">
    <source>
        <dbReference type="EMBL" id="TFV35630.1"/>
    </source>
</evidence>
<reference evidence="2 3" key="1">
    <citation type="submission" date="2019-03" db="EMBL/GenBank/DDBJ databases">
        <title>Bradyrhizobium diversity isolated from nodules of Chamaecrista fasciculata.</title>
        <authorList>
            <person name="Klepa M.S."/>
            <person name="Urquiaga M.O."/>
            <person name="Hungria M."/>
            <person name="Delamuta J.R."/>
        </authorList>
    </citation>
    <scope>NUCLEOTIDE SEQUENCE [LARGE SCALE GENOMIC DNA]</scope>
    <source>
        <strain evidence="2 3">CNPSo 3448</strain>
    </source>
</reference>
<proteinExistence type="predicted"/>
<feature type="transmembrane region" description="Helical" evidence="1">
    <location>
        <begin position="24"/>
        <end position="46"/>
    </location>
</feature>
<gene>
    <name evidence="2" type="ORF">E4K65_46480</name>
</gene>
<protein>
    <submittedName>
        <fullName evidence="2">Uncharacterized protein</fullName>
    </submittedName>
</protein>
<feature type="transmembrane region" description="Helical" evidence="1">
    <location>
        <begin position="89"/>
        <end position="109"/>
    </location>
</feature>
<name>A0A4Y9KWC7_9BRAD</name>
<organism evidence="2 3">
    <name type="scientific">Bradyrhizobium niftali</name>
    <dbReference type="NCBI Taxonomy" id="2560055"/>
    <lineage>
        <taxon>Bacteria</taxon>
        <taxon>Pseudomonadati</taxon>
        <taxon>Pseudomonadota</taxon>
        <taxon>Alphaproteobacteria</taxon>
        <taxon>Hyphomicrobiales</taxon>
        <taxon>Nitrobacteraceae</taxon>
        <taxon>Bradyrhizobium</taxon>
    </lineage>
</organism>
<evidence type="ECO:0000256" key="1">
    <source>
        <dbReference type="SAM" id="Phobius"/>
    </source>
</evidence>
<comment type="caution">
    <text evidence="2">The sequence shown here is derived from an EMBL/GenBank/DDBJ whole genome shotgun (WGS) entry which is preliminary data.</text>
</comment>
<dbReference type="AlphaFoldDB" id="A0A4Y9KWC7"/>
<sequence length="111" mass="12028">MTLQVVLLLLVPYAVPLLMPSWRWLLAYAVAVAVLFTLYFTLWFHAVMTTPTRTGLEGIDLAFVASATISTAAGTIVRTVTLLVKARSVVVTISILGAIILTVAVLVWANR</sequence>
<feature type="transmembrane region" description="Helical" evidence="1">
    <location>
        <begin position="58"/>
        <end position="77"/>
    </location>
</feature>
<dbReference type="RefSeq" id="WP_135179737.1">
    <property type="nucleotide sequence ID" value="NZ_SPQT01000098.1"/>
</dbReference>
<evidence type="ECO:0000313" key="3">
    <source>
        <dbReference type="Proteomes" id="UP000297966"/>
    </source>
</evidence>
<keyword evidence="1" id="KW-1133">Transmembrane helix</keyword>
<keyword evidence="3" id="KW-1185">Reference proteome</keyword>
<keyword evidence="1" id="KW-0812">Transmembrane</keyword>
<dbReference type="EMBL" id="SPQT01000098">
    <property type="protein sequence ID" value="TFV35630.1"/>
    <property type="molecule type" value="Genomic_DNA"/>
</dbReference>
<accession>A0A4Y9KWC7</accession>
<dbReference type="Proteomes" id="UP000297966">
    <property type="component" value="Unassembled WGS sequence"/>
</dbReference>